<evidence type="ECO:0000256" key="6">
    <source>
        <dbReference type="PIRSR" id="PIRSR000915-2"/>
    </source>
</evidence>
<dbReference type="NCBIfam" id="TIGR01457">
    <property type="entry name" value="HAD-SF-IIA-hyp2"/>
    <property type="match status" value="1"/>
</dbReference>
<dbReference type="PANTHER" id="PTHR19288:SF46">
    <property type="entry name" value="HALOACID DEHALOGENASE-LIKE HYDROLASE DOMAIN-CONTAINING PROTEIN 2"/>
    <property type="match status" value="1"/>
</dbReference>
<protein>
    <submittedName>
        <fullName evidence="8">4-nitrophenyl phosphatase</fullName>
    </submittedName>
</protein>
<dbReference type="GO" id="GO:0016791">
    <property type="term" value="F:phosphatase activity"/>
    <property type="evidence" value="ECO:0007669"/>
    <property type="project" value="TreeGrafter"/>
</dbReference>
<dbReference type="Proteomes" id="UP000315636">
    <property type="component" value="Unassembled WGS sequence"/>
</dbReference>
<evidence type="ECO:0000256" key="2">
    <source>
        <dbReference type="ARBA" id="ARBA00022723"/>
    </source>
</evidence>
<feature type="binding site" evidence="7">
    <location>
        <position position="12"/>
    </location>
    <ligand>
        <name>Mg(2+)</name>
        <dbReference type="ChEBI" id="CHEBI:18420"/>
    </ligand>
</feature>
<evidence type="ECO:0000256" key="4">
    <source>
        <dbReference type="ARBA" id="ARBA00022842"/>
    </source>
</evidence>
<keyword evidence="3" id="KW-0378">Hydrolase</keyword>
<dbReference type="Pfam" id="PF13242">
    <property type="entry name" value="Hydrolase_like"/>
    <property type="match status" value="1"/>
</dbReference>
<dbReference type="AlphaFoldDB" id="A0A521EHD8"/>
<dbReference type="FunFam" id="3.40.50.1000:FF:000053">
    <property type="entry name" value="TIGR01457 family HAD hydrolase"/>
    <property type="match status" value="1"/>
</dbReference>
<evidence type="ECO:0000256" key="7">
    <source>
        <dbReference type="PIRSR" id="PIRSR000915-3"/>
    </source>
</evidence>
<dbReference type="InterPro" id="IPR006354">
    <property type="entry name" value="HAD-SF_hydro_IIA_hyp1"/>
</dbReference>
<feature type="active site" description="Nucleophile" evidence="5">
    <location>
        <position position="10"/>
    </location>
</feature>
<comment type="cofactor">
    <cofactor evidence="7">
        <name>Mg(2+)</name>
        <dbReference type="ChEBI" id="CHEBI:18420"/>
    </cofactor>
    <text evidence="7">Divalent metal ions. Mg(2+) is the most effective.</text>
</comment>
<evidence type="ECO:0000256" key="1">
    <source>
        <dbReference type="ARBA" id="ARBA00006696"/>
    </source>
</evidence>
<comment type="similarity">
    <text evidence="1">Belongs to the HAD-like hydrolase superfamily. NagD family.</text>
</comment>
<feature type="binding site" evidence="6">
    <location>
        <position position="181"/>
    </location>
    <ligand>
        <name>substrate</name>
    </ligand>
</feature>
<dbReference type="InterPro" id="IPR023214">
    <property type="entry name" value="HAD_sf"/>
</dbReference>
<keyword evidence="4 7" id="KW-0460">Magnesium</keyword>
<accession>A0A521EHD8</accession>
<dbReference type="GO" id="GO:0005737">
    <property type="term" value="C:cytoplasm"/>
    <property type="evidence" value="ECO:0007669"/>
    <property type="project" value="TreeGrafter"/>
</dbReference>
<dbReference type="PANTHER" id="PTHR19288">
    <property type="entry name" value="4-NITROPHENYLPHOSPHATASE-RELATED"/>
    <property type="match status" value="1"/>
</dbReference>
<keyword evidence="9" id="KW-1185">Reference proteome</keyword>
<sequence length="255" mass="27721">MTRYRGYLIDLDGTLFKGEEVISSGLRFIDELEKRGLAYLYFTNNSFRKPEQVAEKLQGFGYPATPDQVVTSAQATAVYLQNRLGAPSVYPVGGKGLKDALTEVGCRFTEHHPDAVVVGIDPSFTYDKMKTACLAIRAGAKFFATNGDLMLPSDEGLLPGNGSLCAGITAATGVQPTFIGKPEQPIVDYALSRLQTSVQETLIVGDNLLTDIQAGVNSGMDTLLVFGGVTTEEEYRKSSIQATYSVYDLMEWNFI</sequence>
<dbReference type="InterPro" id="IPR006357">
    <property type="entry name" value="HAD-SF_hydro_IIA"/>
</dbReference>
<dbReference type="PIRSF" id="PIRSF000915">
    <property type="entry name" value="PGP-type_phosphatase"/>
    <property type="match status" value="1"/>
</dbReference>
<gene>
    <name evidence="8" type="ORF">SAMN06264849_10958</name>
</gene>
<feature type="binding site" evidence="7">
    <location>
        <position position="10"/>
    </location>
    <ligand>
        <name>Mg(2+)</name>
        <dbReference type="ChEBI" id="CHEBI:18420"/>
    </ligand>
</feature>
<evidence type="ECO:0000313" key="9">
    <source>
        <dbReference type="Proteomes" id="UP000315636"/>
    </source>
</evidence>
<keyword evidence="2 7" id="KW-0479">Metal-binding</keyword>
<proteinExistence type="inferred from homology"/>
<feature type="active site" description="Proton donor" evidence="5">
    <location>
        <position position="12"/>
    </location>
</feature>
<reference evidence="8 9" key="1">
    <citation type="submission" date="2017-05" db="EMBL/GenBank/DDBJ databases">
        <authorList>
            <person name="Varghese N."/>
            <person name="Submissions S."/>
        </authorList>
    </citation>
    <scope>NUCLEOTIDE SEQUENCE [LARGE SCALE GENOMIC DNA]</scope>
    <source>
        <strain evidence="8 9">DSM 45474</strain>
    </source>
</reference>
<evidence type="ECO:0000313" key="8">
    <source>
        <dbReference type="EMBL" id="SMO83326.1"/>
    </source>
</evidence>
<name>A0A521EHD8_9BACL</name>
<evidence type="ECO:0000256" key="3">
    <source>
        <dbReference type="ARBA" id="ARBA00022801"/>
    </source>
</evidence>
<dbReference type="CDD" id="cd07530">
    <property type="entry name" value="HAD_Pase_UmpH-like"/>
    <property type="match status" value="1"/>
</dbReference>
<dbReference type="RefSeq" id="WP_142506199.1">
    <property type="nucleotide sequence ID" value="NZ_FXTI01000009.1"/>
</dbReference>
<evidence type="ECO:0000256" key="5">
    <source>
        <dbReference type="PIRSR" id="PIRSR000915-1"/>
    </source>
</evidence>
<dbReference type="SUPFAM" id="SSF56784">
    <property type="entry name" value="HAD-like"/>
    <property type="match status" value="1"/>
</dbReference>
<dbReference type="Gene3D" id="3.40.50.1000">
    <property type="entry name" value="HAD superfamily/HAD-like"/>
    <property type="match status" value="2"/>
</dbReference>
<dbReference type="Pfam" id="PF13344">
    <property type="entry name" value="Hydrolase_6"/>
    <property type="match status" value="1"/>
</dbReference>
<dbReference type="OrthoDB" id="9810449at2"/>
<dbReference type="NCBIfam" id="TIGR01460">
    <property type="entry name" value="HAD-SF-IIA"/>
    <property type="match status" value="1"/>
</dbReference>
<feature type="binding site" evidence="7">
    <location>
        <position position="206"/>
    </location>
    <ligand>
        <name>Mg(2+)</name>
        <dbReference type="ChEBI" id="CHEBI:18420"/>
    </ligand>
</feature>
<dbReference type="InterPro" id="IPR036412">
    <property type="entry name" value="HAD-like_sf"/>
</dbReference>
<organism evidence="8 9">
    <name type="scientific">Melghirimyces algeriensis</name>
    <dbReference type="NCBI Taxonomy" id="910412"/>
    <lineage>
        <taxon>Bacteria</taxon>
        <taxon>Bacillati</taxon>
        <taxon>Bacillota</taxon>
        <taxon>Bacilli</taxon>
        <taxon>Bacillales</taxon>
        <taxon>Thermoactinomycetaceae</taxon>
        <taxon>Melghirimyces</taxon>
    </lineage>
</organism>
<dbReference type="GO" id="GO:0046872">
    <property type="term" value="F:metal ion binding"/>
    <property type="evidence" value="ECO:0007669"/>
    <property type="project" value="UniProtKB-KW"/>
</dbReference>
<dbReference type="EMBL" id="FXTI01000009">
    <property type="protein sequence ID" value="SMO83326.1"/>
    <property type="molecule type" value="Genomic_DNA"/>
</dbReference>